<dbReference type="Proteomes" id="UP000535890">
    <property type="component" value="Unassembled WGS sequence"/>
</dbReference>
<comment type="caution">
    <text evidence="4">The sequence shown here is derived from an EMBL/GenBank/DDBJ whole genome shotgun (WGS) entry which is preliminary data.</text>
</comment>
<dbReference type="SUPFAM" id="SSF46689">
    <property type="entry name" value="Homeodomain-like"/>
    <property type="match status" value="1"/>
</dbReference>
<dbReference type="EMBL" id="JACCBN010000001">
    <property type="protein sequence ID" value="NYD35455.1"/>
    <property type="molecule type" value="Genomic_DNA"/>
</dbReference>
<name>A0A7Y9J4W7_9PSEU</name>
<evidence type="ECO:0000256" key="2">
    <source>
        <dbReference type="PROSITE-ProRule" id="PRU00335"/>
    </source>
</evidence>
<dbReference type="Pfam" id="PF17940">
    <property type="entry name" value="TetR_C_31"/>
    <property type="match status" value="1"/>
</dbReference>
<dbReference type="AlphaFoldDB" id="A0A7Y9J4W7"/>
<evidence type="ECO:0000313" key="4">
    <source>
        <dbReference type="EMBL" id="NYD35455.1"/>
    </source>
</evidence>
<dbReference type="PANTHER" id="PTHR30055">
    <property type="entry name" value="HTH-TYPE TRANSCRIPTIONAL REGULATOR RUTR"/>
    <property type="match status" value="1"/>
</dbReference>
<dbReference type="PROSITE" id="PS50977">
    <property type="entry name" value="HTH_TETR_2"/>
    <property type="match status" value="1"/>
</dbReference>
<feature type="domain" description="HTH tetR-type" evidence="3">
    <location>
        <begin position="13"/>
        <end position="73"/>
    </location>
</feature>
<dbReference type="RefSeq" id="WP_343053869.1">
    <property type="nucleotide sequence ID" value="NZ_BAABHP010000004.1"/>
</dbReference>
<organism evidence="4 5">
    <name type="scientific">Actinomycetospora corticicola</name>
    <dbReference type="NCBI Taxonomy" id="663602"/>
    <lineage>
        <taxon>Bacteria</taxon>
        <taxon>Bacillati</taxon>
        <taxon>Actinomycetota</taxon>
        <taxon>Actinomycetes</taxon>
        <taxon>Pseudonocardiales</taxon>
        <taxon>Pseudonocardiaceae</taxon>
        <taxon>Actinomycetospora</taxon>
    </lineage>
</organism>
<dbReference type="PANTHER" id="PTHR30055:SF231">
    <property type="entry name" value="TRANSCRIPTIONAL REGULATORY PROTEIN (PROBABLY DEOR-FAMILY)-RELATED"/>
    <property type="match status" value="1"/>
</dbReference>
<accession>A0A7Y9J4W7</accession>
<gene>
    <name evidence="4" type="ORF">BJ983_001557</name>
</gene>
<reference evidence="4 5" key="1">
    <citation type="submission" date="2020-07" db="EMBL/GenBank/DDBJ databases">
        <title>Sequencing the genomes of 1000 actinobacteria strains.</title>
        <authorList>
            <person name="Klenk H.-P."/>
        </authorList>
    </citation>
    <scope>NUCLEOTIDE SEQUENCE [LARGE SCALE GENOMIC DNA]</scope>
    <source>
        <strain evidence="4 5">DSM 45772</strain>
    </source>
</reference>
<keyword evidence="5" id="KW-1185">Reference proteome</keyword>
<dbReference type="GO" id="GO:0003700">
    <property type="term" value="F:DNA-binding transcription factor activity"/>
    <property type="evidence" value="ECO:0007669"/>
    <property type="project" value="TreeGrafter"/>
</dbReference>
<evidence type="ECO:0000259" key="3">
    <source>
        <dbReference type="PROSITE" id="PS50977"/>
    </source>
</evidence>
<evidence type="ECO:0000256" key="1">
    <source>
        <dbReference type="ARBA" id="ARBA00023125"/>
    </source>
</evidence>
<dbReference type="InterPro" id="IPR009057">
    <property type="entry name" value="Homeodomain-like_sf"/>
</dbReference>
<dbReference type="InterPro" id="IPR041583">
    <property type="entry name" value="TetR_C_31"/>
</dbReference>
<proteinExistence type="predicted"/>
<protein>
    <submittedName>
        <fullName evidence="4">DNA-binding transcriptional regulator YbjK</fullName>
    </submittedName>
</protein>
<feature type="DNA-binding region" description="H-T-H motif" evidence="2">
    <location>
        <begin position="36"/>
        <end position="55"/>
    </location>
</feature>
<dbReference type="InterPro" id="IPR001647">
    <property type="entry name" value="HTH_TetR"/>
</dbReference>
<dbReference type="Gene3D" id="1.10.357.10">
    <property type="entry name" value="Tetracycline Repressor, domain 2"/>
    <property type="match status" value="1"/>
</dbReference>
<evidence type="ECO:0000313" key="5">
    <source>
        <dbReference type="Proteomes" id="UP000535890"/>
    </source>
</evidence>
<sequence>MTSPVRRSRTSDPDRRERIARAAMAVIARRGVDGLTHRAVAAEAEVPLGSTTYHFATLDDLLEVALDRAAEDNIRLVRAWASGLPVDADLPRALADLVVEHLNDQRPHTVVEYDLYIAALHRPRLRVLSTAWDDALVEIFSARTDPVTGRVLAAMFCGLLVQEAIADPPSTVDELDRLFRRVIEGPTAR</sequence>
<dbReference type="Pfam" id="PF00440">
    <property type="entry name" value="TetR_N"/>
    <property type="match status" value="1"/>
</dbReference>
<dbReference type="InterPro" id="IPR050109">
    <property type="entry name" value="HTH-type_TetR-like_transc_reg"/>
</dbReference>
<keyword evidence="1 2" id="KW-0238">DNA-binding</keyword>
<dbReference type="GO" id="GO:0000976">
    <property type="term" value="F:transcription cis-regulatory region binding"/>
    <property type="evidence" value="ECO:0007669"/>
    <property type="project" value="TreeGrafter"/>
</dbReference>